<proteinExistence type="predicted"/>
<dbReference type="AlphaFoldDB" id="A0A0B6S9Q2"/>
<evidence type="ECO:0000313" key="3">
    <source>
        <dbReference type="Proteomes" id="UP000031838"/>
    </source>
</evidence>
<sequence>MKFQTGPAYLMGASSFLRWIAALIFTFYNLASVSAADTTNQAASERDAKIAPAPPIVASHAEVNGMKVVREFDAEGGLTGFVLSNRPGNNVLAFSPKGNQDVLLIGTLLDRSGISLNEKYIEKYGTRLDLDKFKDALERAPSVFEGADGGSVKSKIYVFLDPNCIFCHLLWKALQPYEKAGLQVQWIPIGFLKNDSAGKAAALLDSKEKSQALYAMESNFSEKNESGGIAPEEVISPATQSELDENRKLFSAMGFQGTPAVVFFDSTKRIRAKQGMPRMSLLPYMLSMAPQEMNDAALQRFK</sequence>
<dbReference type="KEGG" id="bgp:BGL_2c19460"/>
<dbReference type="RefSeq" id="WP_080937456.1">
    <property type="nucleotide sequence ID" value="NZ_CP002581.1"/>
</dbReference>
<dbReference type="NCBIfam" id="NF008657">
    <property type="entry name" value="PRK11657.1"/>
    <property type="match status" value="1"/>
</dbReference>
<dbReference type="GO" id="GO:0042597">
    <property type="term" value="C:periplasmic space"/>
    <property type="evidence" value="ECO:0007669"/>
    <property type="project" value="InterPro"/>
</dbReference>
<evidence type="ECO:0000313" key="2">
    <source>
        <dbReference type="EMBL" id="AJK50010.1"/>
    </source>
</evidence>
<dbReference type="InterPro" id="IPR036249">
    <property type="entry name" value="Thioredoxin-like_sf"/>
</dbReference>
<keyword evidence="3" id="KW-1185">Reference proteome</keyword>
<dbReference type="InterPro" id="IPR012336">
    <property type="entry name" value="Thioredoxin-like_fold"/>
</dbReference>
<dbReference type="InterPro" id="IPR051470">
    <property type="entry name" value="Thiol:disulfide_interchange"/>
</dbReference>
<reference evidence="2 3" key="2">
    <citation type="journal article" date="2016" name="Appl. Microbiol. Biotechnol.">
        <title>Mutations improving production and secretion of extracellular lipase by Burkholderia glumae PG1.</title>
        <authorList>
            <person name="Knapp A."/>
            <person name="Voget S."/>
            <person name="Gao R."/>
            <person name="Zaburannyi N."/>
            <person name="Krysciak D."/>
            <person name="Breuer M."/>
            <person name="Hauer B."/>
            <person name="Streit W.R."/>
            <person name="Muller R."/>
            <person name="Daniel R."/>
            <person name="Jaeger K.E."/>
        </authorList>
    </citation>
    <scope>NUCLEOTIDE SEQUENCE [LARGE SCALE GENOMIC DNA]</scope>
    <source>
        <strain evidence="2 3">PG1</strain>
    </source>
</reference>
<dbReference type="EMBL" id="CP002581">
    <property type="protein sequence ID" value="AJK50010.1"/>
    <property type="molecule type" value="Genomic_DNA"/>
</dbReference>
<reference evidence="3" key="1">
    <citation type="submission" date="2011-03" db="EMBL/GenBank/DDBJ databases">
        <authorList>
            <person name="Voget S."/>
            <person name="Streit W.R."/>
            <person name="Jaeger K.E."/>
            <person name="Daniel R."/>
        </authorList>
    </citation>
    <scope>NUCLEOTIDE SEQUENCE [LARGE SCALE GENOMIC DNA]</scope>
    <source>
        <strain evidence="3">PG1</strain>
    </source>
</reference>
<dbReference type="PANTHER" id="PTHR35272">
    <property type="entry name" value="THIOL:DISULFIDE INTERCHANGE PROTEIN DSBC-RELATED"/>
    <property type="match status" value="1"/>
</dbReference>
<dbReference type="HOGENOM" id="CLU_080090_1_0_4"/>
<dbReference type="Pfam" id="PF13098">
    <property type="entry name" value="Thioredoxin_2"/>
    <property type="match status" value="1"/>
</dbReference>
<name>A0A0B6S9Q2_BURPL</name>
<dbReference type="PANTHER" id="PTHR35272:SF4">
    <property type="entry name" value="THIOL:DISULFIDE INTERCHANGE PROTEIN DSBG"/>
    <property type="match status" value="1"/>
</dbReference>
<dbReference type="Proteomes" id="UP000031838">
    <property type="component" value="Chromosome 2"/>
</dbReference>
<gene>
    <name evidence="2" type="ORF">BGL_2c19460</name>
</gene>
<evidence type="ECO:0000259" key="1">
    <source>
        <dbReference type="Pfam" id="PF13098"/>
    </source>
</evidence>
<dbReference type="Gene3D" id="3.10.450.70">
    <property type="entry name" value="Disulphide bond isomerase, DsbC/G, N-terminal"/>
    <property type="match status" value="1"/>
</dbReference>
<dbReference type="SUPFAM" id="SSF52833">
    <property type="entry name" value="Thioredoxin-like"/>
    <property type="match status" value="1"/>
</dbReference>
<feature type="domain" description="Thioredoxin-like fold" evidence="1">
    <location>
        <begin position="152"/>
        <end position="271"/>
    </location>
</feature>
<dbReference type="Gene3D" id="3.40.30.10">
    <property type="entry name" value="Glutaredoxin"/>
    <property type="match status" value="1"/>
</dbReference>
<organism evidence="2 3">
    <name type="scientific">Burkholderia plantarii</name>
    <dbReference type="NCBI Taxonomy" id="41899"/>
    <lineage>
        <taxon>Bacteria</taxon>
        <taxon>Pseudomonadati</taxon>
        <taxon>Pseudomonadota</taxon>
        <taxon>Betaproteobacteria</taxon>
        <taxon>Burkholderiales</taxon>
        <taxon>Burkholderiaceae</taxon>
        <taxon>Burkholderia</taxon>
    </lineage>
</organism>
<protein>
    <recommendedName>
        <fullName evidence="1">Thioredoxin-like fold domain-containing protein</fullName>
    </recommendedName>
</protein>
<dbReference type="InterPro" id="IPR009094">
    <property type="entry name" value="DiS-bond_isomerase_DsbC/G_N_sf"/>
</dbReference>
<accession>A0A0B6S9Q2</accession>